<sequence length="87" mass="9759">KNKSELLTSHGFPNNQLTLWNYTSMMRKAELFGHSSRVLYLAGSPLGGVVASAAEDETLKFWNIFETPKPPKPEANTVPFAQFSFIR</sequence>
<dbReference type="SMART" id="SM00320">
    <property type="entry name" value="WD40"/>
    <property type="match status" value="1"/>
</dbReference>
<dbReference type="InterPro" id="IPR036322">
    <property type="entry name" value="WD40_repeat_dom_sf"/>
</dbReference>
<evidence type="ECO:0000313" key="9">
    <source>
        <dbReference type="Proteomes" id="UP000012960"/>
    </source>
</evidence>
<dbReference type="PROSITE" id="PS50082">
    <property type="entry name" value="WD_REPEATS_2"/>
    <property type="match status" value="1"/>
</dbReference>
<reference evidence="8" key="1">
    <citation type="submission" date="2021-05" db="UniProtKB">
        <authorList>
            <consortium name="EnsemblPlants"/>
        </authorList>
    </citation>
    <scope>IDENTIFICATION</scope>
    <source>
        <strain evidence="8">subsp. malaccensis</strain>
    </source>
</reference>
<proteinExistence type="predicted"/>
<dbReference type="Gene3D" id="2.130.10.10">
    <property type="entry name" value="YVTN repeat-like/Quinoprotein amine dehydrogenase"/>
    <property type="match status" value="1"/>
</dbReference>
<keyword evidence="5" id="KW-0131">Cell cycle</keyword>
<keyword evidence="4" id="KW-0498">Mitosis</keyword>
<keyword evidence="1 7" id="KW-0853">WD repeat</keyword>
<accession>A0A804HN50</accession>
<dbReference type="GO" id="GO:0097027">
    <property type="term" value="F:ubiquitin-protein transferase activator activity"/>
    <property type="evidence" value="ECO:0007669"/>
    <property type="project" value="InterPro"/>
</dbReference>
<dbReference type="PANTHER" id="PTHR19918:SF8">
    <property type="entry name" value="FI02843P"/>
    <property type="match status" value="1"/>
</dbReference>
<evidence type="ECO:0000313" key="8">
    <source>
        <dbReference type="EnsemblPlants" id="Ma00_p04000.1"/>
    </source>
</evidence>
<dbReference type="GO" id="GO:0051301">
    <property type="term" value="P:cell division"/>
    <property type="evidence" value="ECO:0007669"/>
    <property type="project" value="UniProtKB-KW"/>
</dbReference>
<evidence type="ECO:0000256" key="2">
    <source>
        <dbReference type="ARBA" id="ARBA00022618"/>
    </source>
</evidence>
<dbReference type="PROSITE" id="PS00678">
    <property type="entry name" value="WD_REPEATS_1"/>
    <property type="match status" value="1"/>
</dbReference>
<dbReference type="OMA" id="STCKIAY"/>
<dbReference type="EnsemblPlants" id="Ma00_t04000.1">
    <property type="protein sequence ID" value="Ma00_p04000.1"/>
    <property type="gene ID" value="Ma00_g04000"/>
</dbReference>
<dbReference type="Gramene" id="Ma00_t04000.1">
    <property type="protein sequence ID" value="Ma00_p04000.1"/>
    <property type="gene ID" value="Ma00_g04000"/>
</dbReference>
<keyword evidence="9" id="KW-1185">Reference proteome</keyword>
<dbReference type="PROSITE" id="PS50294">
    <property type="entry name" value="WD_REPEATS_REGION"/>
    <property type="match status" value="1"/>
</dbReference>
<keyword evidence="2" id="KW-0132">Cell division</keyword>
<dbReference type="AlphaFoldDB" id="A0A804HN50"/>
<comment type="function">
    <text evidence="6">Component of the anaphase promoting complex/cyclosome (APC/C), a cell cycle-regulated E3 ubiquitin-protein ligase complex that controls progression through mitosis and the G1 phase of the cell cycle.</text>
</comment>
<evidence type="ECO:0000256" key="5">
    <source>
        <dbReference type="ARBA" id="ARBA00023306"/>
    </source>
</evidence>
<organism evidence="8 9">
    <name type="scientific">Musa acuminata subsp. malaccensis</name>
    <name type="common">Wild banana</name>
    <name type="synonym">Musa malaccensis</name>
    <dbReference type="NCBI Taxonomy" id="214687"/>
    <lineage>
        <taxon>Eukaryota</taxon>
        <taxon>Viridiplantae</taxon>
        <taxon>Streptophyta</taxon>
        <taxon>Embryophyta</taxon>
        <taxon>Tracheophyta</taxon>
        <taxon>Spermatophyta</taxon>
        <taxon>Magnoliopsida</taxon>
        <taxon>Liliopsida</taxon>
        <taxon>Zingiberales</taxon>
        <taxon>Musaceae</taxon>
        <taxon>Musa</taxon>
    </lineage>
</organism>
<dbReference type="InterPro" id="IPR015943">
    <property type="entry name" value="WD40/YVTN_repeat-like_dom_sf"/>
</dbReference>
<dbReference type="InterPro" id="IPR033010">
    <property type="entry name" value="Cdc20/Fizzy"/>
</dbReference>
<dbReference type="PANTHER" id="PTHR19918">
    <property type="entry name" value="CELL DIVISION CYCLE 20 CDC20 FIZZY -RELATED"/>
    <property type="match status" value="1"/>
</dbReference>
<keyword evidence="3" id="KW-0677">Repeat</keyword>
<protein>
    <submittedName>
        <fullName evidence="8">Uncharacterized protein</fullName>
    </submittedName>
</protein>
<evidence type="ECO:0000256" key="6">
    <source>
        <dbReference type="ARBA" id="ARBA00023425"/>
    </source>
</evidence>
<dbReference type="SUPFAM" id="SSF50978">
    <property type="entry name" value="WD40 repeat-like"/>
    <property type="match status" value="1"/>
</dbReference>
<name>A0A804HN50_MUSAM</name>
<evidence type="ECO:0000256" key="4">
    <source>
        <dbReference type="ARBA" id="ARBA00022776"/>
    </source>
</evidence>
<dbReference type="Proteomes" id="UP000012960">
    <property type="component" value="Unplaced"/>
</dbReference>
<feature type="repeat" description="WD" evidence="7">
    <location>
        <begin position="31"/>
        <end position="64"/>
    </location>
</feature>
<evidence type="ECO:0000256" key="7">
    <source>
        <dbReference type="PROSITE-ProRule" id="PRU00221"/>
    </source>
</evidence>
<evidence type="ECO:0000256" key="3">
    <source>
        <dbReference type="ARBA" id="ARBA00022737"/>
    </source>
</evidence>
<dbReference type="InterPro" id="IPR019775">
    <property type="entry name" value="WD40_repeat_CS"/>
</dbReference>
<evidence type="ECO:0000256" key="1">
    <source>
        <dbReference type="ARBA" id="ARBA00022574"/>
    </source>
</evidence>
<dbReference type="InterPro" id="IPR001680">
    <property type="entry name" value="WD40_rpt"/>
</dbReference>
<dbReference type="GO" id="GO:0010997">
    <property type="term" value="F:anaphase-promoting complex binding"/>
    <property type="evidence" value="ECO:0007669"/>
    <property type="project" value="InterPro"/>
</dbReference>
<dbReference type="InParanoid" id="A0A804HN50"/>